<dbReference type="AlphaFoldDB" id="A0A369USL5"/>
<accession>A0A369USL5</accession>
<dbReference type="GO" id="GO:0005737">
    <property type="term" value="C:cytoplasm"/>
    <property type="evidence" value="ECO:0007669"/>
    <property type="project" value="UniProtKB-SubCell"/>
</dbReference>
<dbReference type="InterPro" id="IPR002410">
    <property type="entry name" value="Peptidase_S33"/>
</dbReference>
<dbReference type="SUPFAM" id="SSF53474">
    <property type="entry name" value="alpha/beta-Hydrolases"/>
    <property type="match status" value="1"/>
</dbReference>
<dbReference type="Proteomes" id="UP000253782">
    <property type="component" value="Unassembled WGS sequence"/>
</dbReference>
<dbReference type="InterPro" id="IPR000073">
    <property type="entry name" value="AB_hydrolase_1"/>
</dbReference>
<evidence type="ECO:0000256" key="2">
    <source>
        <dbReference type="ARBA" id="ARBA00004496"/>
    </source>
</evidence>
<dbReference type="Pfam" id="PF00561">
    <property type="entry name" value="Abhydrolase_1"/>
    <property type="match status" value="1"/>
</dbReference>
<evidence type="ECO:0000313" key="12">
    <source>
        <dbReference type="EMBL" id="RDD82620.1"/>
    </source>
</evidence>
<dbReference type="Gene3D" id="3.40.50.1820">
    <property type="entry name" value="alpha/beta hydrolase"/>
    <property type="match status" value="1"/>
</dbReference>
<keyword evidence="7" id="KW-0963">Cytoplasm</keyword>
<evidence type="ECO:0000256" key="9">
    <source>
        <dbReference type="ARBA" id="ARBA00022801"/>
    </source>
</evidence>
<dbReference type="GO" id="GO:0004177">
    <property type="term" value="F:aminopeptidase activity"/>
    <property type="evidence" value="ECO:0007669"/>
    <property type="project" value="UniProtKB-KW"/>
</dbReference>
<dbReference type="PANTHER" id="PTHR43722">
    <property type="entry name" value="PROLINE IMINOPEPTIDASE"/>
    <property type="match status" value="1"/>
</dbReference>
<comment type="catalytic activity">
    <reaction evidence="1">
        <text>Release of N-terminal proline from a peptide.</text>
        <dbReference type="EC" id="3.4.11.5"/>
    </reaction>
</comment>
<evidence type="ECO:0000256" key="1">
    <source>
        <dbReference type="ARBA" id="ARBA00001585"/>
    </source>
</evidence>
<sequence length="367" mass="40703">MALLTMVGTASADTPAKPAANPPPDAATILRNVRKIVTPDGIENMTTVEIGGIRQWISVRGRHRDNPILLFLHGGPSLTSMPASYSYAGPWEEYFTVVQWDQRGAGKTYRENDPAKIAPTMSGERMLADAEELIAWLRKTYNKPKIVLVGHSWGSVLGVKLAQRHPDWFYAYVGVGQVVNMQQSEAMGYQTTLDAARRDGNTEAIKALESIAPYPDPDLTNAEAVKKAIGKLGVDRQWMSRYGGYFHGEKTGHDPQLMSISPDYDAKDLEARNAGIAFSIPLLWTELMKVDFTDTTQFGCPVILFHGRHDLTVSATLASQWFANVKAPQKKMVWFEDSSHILFEEESGKFLLSLVQDVLPLTHDSKP</sequence>
<evidence type="ECO:0000256" key="5">
    <source>
        <dbReference type="ARBA" id="ARBA00021843"/>
    </source>
</evidence>
<comment type="caution">
    <text evidence="12">The sequence shown here is derived from an EMBL/GenBank/DDBJ whole genome shotgun (WGS) entry which is preliminary data.</text>
</comment>
<protein>
    <recommendedName>
        <fullName evidence="5">Proline iminopeptidase</fullName>
        <ecNumber evidence="4">3.4.11.5</ecNumber>
    </recommendedName>
    <alternativeName>
        <fullName evidence="10">Prolyl aminopeptidase</fullName>
    </alternativeName>
</protein>
<dbReference type="InterPro" id="IPR005944">
    <property type="entry name" value="Pro_iminopeptidase"/>
</dbReference>
<dbReference type="OrthoDB" id="9796770at2"/>
<feature type="domain" description="AB hydrolase-1" evidence="11">
    <location>
        <begin position="67"/>
        <end position="346"/>
    </location>
</feature>
<evidence type="ECO:0000256" key="3">
    <source>
        <dbReference type="ARBA" id="ARBA00010088"/>
    </source>
</evidence>
<dbReference type="InterPro" id="IPR029058">
    <property type="entry name" value="AB_hydrolase_fold"/>
</dbReference>
<gene>
    <name evidence="12" type="ORF">DVJ77_06775</name>
</gene>
<dbReference type="EMBL" id="QQAH01000005">
    <property type="protein sequence ID" value="RDD82620.1"/>
    <property type="molecule type" value="Genomic_DNA"/>
</dbReference>
<comment type="subcellular location">
    <subcellularLocation>
        <location evidence="2">Cytoplasm</location>
    </subcellularLocation>
</comment>
<dbReference type="EC" id="3.4.11.5" evidence="4"/>
<evidence type="ECO:0000256" key="8">
    <source>
        <dbReference type="ARBA" id="ARBA00022670"/>
    </source>
</evidence>
<organism evidence="12 13">
    <name type="scientific">Dyella tabacisoli</name>
    <dbReference type="NCBI Taxonomy" id="2282381"/>
    <lineage>
        <taxon>Bacteria</taxon>
        <taxon>Pseudomonadati</taxon>
        <taxon>Pseudomonadota</taxon>
        <taxon>Gammaproteobacteria</taxon>
        <taxon>Lysobacterales</taxon>
        <taxon>Rhodanobacteraceae</taxon>
        <taxon>Dyella</taxon>
    </lineage>
</organism>
<comment type="similarity">
    <text evidence="3">Belongs to the peptidase S33 family.</text>
</comment>
<reference evidence="12 13" key="1">
    <citation type="submission" date="2018-07" db="EMBL/GenBank/DDBJ databases">
        <title>Dyella tabacisoli L4-6T, whole genome shotgun sequence.</title>
        <authorList>
            <person name="Zhou X.-K."/>
            <person name="Li W.-J."/>
            <person name="Duan Y.-Q."/>
        </authorList>
    </citation>
    <scope>NUCLEOTIDE SEQUENCE [LARGE SCALE GENOMIC DNA]</scope>
    <source>
        <strain evidence="12 13">L4-6</strain>
    </source>
</reference>
<keyword evidence="9 12" id="KW-0378">Hydrolase</keyword>
<evidence type="ECO:0000256" key="4">
    <source>
        <dbReference type="ARBA" id="ARBA00012568"/>
    </source>
</evidence>
<keyword evidence="8" id="KW-0645">Protease</keyword>
<keyword evidence="6" id="KW-0031">Aminopeptidase</keyword>
<dbReference type="PANTHER" id="PTHR43722:SF1">
    <property type="entry name" value="PROLINE IMINOPEPTIDASE"/>
    <property type="match status" value="1"/>
</dbReference>
<dbReference type="PRINTS" id="PR00793">
    <property type="entry name" value="PROAMNOPTASE"/>
</dbReference>
<evidence type="ECO:0000256" key="7">
    <source>
        <dbReference type="ARBA" id="ARBA00022490"/>
    </source>
</evidence>
<name>A0A369USL5_9GAMM</name>
<evidence type="ECO:0000313" key="13">
    <source>
        <dbReference type="Proteomes" id="UP000253782"/>
    </source>
</evidence>
<evidence type="ECO:0000256" key="10">
    <source>
        <dbReference type="ARBA" id="ARBA00029605"/>
    </source>
</evidence>
<dbReference type="GO" id="GO:0006508">
    <property type="term" value="P:proteolysis"/>
    <property type="evidence" value="ECO:0007669"/>
    <property type="project" value="UniProtKB-KW"/>
</dbReference>
<evidence type="ECO:0000256" key="6">
    <source>
        <dbReference type="ARBA" id="ARBA00022438"/>
    </source>
</evidence>
<evidence type="ECO:0000259" key="11">
    <source>
        <dbReference type="Pfam" id="PF00561"/>
    </source>
</evidence>
<proteinExistence type="inferred from homology"/>
<keyword evidence="13" id="KW-1185">Reference proteome</keyword>